<comment type="subcellular location">
    <subcellularLocation>
        <location evidence="1">Membrane</location>
        <topology evidence="1">Multi-pass membrane protein</topology>
    </subcellularLocation>
</comment>
<dbReference type="PANTHER" id="PTHR21716">
    <property type="entry name" value="TRANSMEMBRANE PROTEIN"/>
    <property type="match status" value="1"/>
</dbReference>
<evidence type="ECO:0000256" key="2">
    <source>
        <dbReference type="ARBA" id="ARBA00009773"/>
    </source>
</evidence>
<evidence type="ECO:0000313" key="7">
    <source>
        <dbReference type="EMBL" id="KGN73320.1"/>
    </source>
</evidence>
<keyword evidence="4 6" id="KW-1133">Transmembrane helix</keyword>
<feature type="transmembrane region" description="Helical" evidence="6">
    <location>
        <begin position="70"/>
        <end position="95"/>
    </location>
</feature>
<comment type="similarity">
    <text evidence="2">Belongs to the autoinducer-2 exporter (AI-2E) (TC 2.A.86) family.</text>
</comment>
<evidence type="ECO:0000256" key="1">
    <source>
        <dbReference type="ARBA" id="ARBA00004141"/>
    </source>
</evidence>
<dbReference type="GO" id="GO:0016020">
    <property type="term" value="C:membrane"/>
    <property type="evidence" value="ECO:0007669"/>
    <property type="project" value="UniProtKB-SubCell"/>
</dbReference>
<comment type="caution">
    <text evidence="7">The sequence shown here is derived from an EMBL/GenBank/DDBJ whole genome shotgun (WGS) entry which is preliminary data.</text>
</comment>
<reference evidence="7 8" key="1">
    <citation type="submission" date="2014-09" db="EMBL/GenBank/DDBJ databases">
        <title>Draft Genome Sequence of Porphyromonas macacae COT-192_OH2859.</title>
        <authorList>
            <person name="Wallis C."/>
            <person name="Deusch O."/>
            <person name="O'Flynn C."/>
            <person name="Davis I."/>
            <person name="Horsfall A."/>
            <person name="Kirkwood N."/>
            <person name="Harris S."/>
            <person name="Eisen J.A."/>
            <person name="Coil D.A."/>
            <person name="Darling A.E."/>
            <person name="Jospin G."/>
            <person name="Alexiev A."/>
        </authorList>
    </citation>
    <scope>NUCLEOTIDE SEQUENCE [LARGE SCALE GENOMIC DNA]</scope>
    <source>
        <strain evidence="8">COT-192 OH2859</strain>
    </source>
</reference>
<dbReference type="PANTHER" id="PTHR21716:SF4">
    <property type="entry name" value="TRANSMEMBRANE PROTEIN 245"/>
    <property type="match status" value="1"/>
</dbReference>
<dbReference type="eggNOG" id="COG0628">
    <property type="taxonomic scope" value="Bacteria"/>
</dbReference>
<dbReference type="RefSeq" id="WP_036851494.1">
    <property type="nucleotide sequence ID" value="NZ_JBGYTE010000050.1"/>
</dbReference>
<dbReference type="Proteomes" id="UP000030103">
    <property type="component" value="Unassembled WGS sequence"/>
</dbReference>
<feature type="transmembrane region" description="Helical" evidence="6">
    <location>
        <begin position="232"/>
        <end position="254"/>
    </location>
</feature>
<evidence type="ECO:0000256" key="6">
    <source>
        <dbReference type="SAM" id="Phobius"/>
    </source>
</evidence>
<keyword evidence="3 6" id="KW-0812">Transmembrane</keyword>
<evidence type="ECO:0000313" key="8">
    <source>
        <dbReference type="Proteomes" id="UP000030103"/>
    </source>
</evidence>
<dbReference type="InterPro" id="IPR002549">
    <property type="entry name" value="AI-2E-like"/>
</dbReference>
<feature type="transmembrane region" description="Helical" evidence="6">
    <location>
        <begin position="266"/>
        <end position="283"/>
    </location>
</feature>
<feature type="transmembrane region" description="Helical" evidence="6">
    <location>
        <begin position="206"/>
        <end position="226"/>
    </location>
</feature>
<feature type="transmembrane region" description="Helical" evidence="6">
    <location>
        <begin position="142"/>
        <end position="170"/>
    </location>
</feature>
<evidence type="ECO:0000256" key="3">
    <source>
        <dbReference type="ARBA" id="ARBA00022692"/>
    </source>
</evidence>
<feature type="transmembrane region" description="Helical" evidence="6">
    <location>
        <begin position="303"/>
        <end position="333"/>
    </location>
</feature>
<organism evidence="7 8">
    <name type="scientific">Porphyromonas macacae</name>
    <dbReference type="NCBI Taxonomy" id="28115"/>
    <lineage>
        <taxon>Bacteria</taxon>
        <taxon>Pseudomonadati</taxon>
        <taxon>Bacteroidota</taxon>
        <taxon>Bacteroidia</taxon>
        <taxon>Bacteroidales</taxon>
        <taxon>Porphyromonadaceae</taxon>
        <taxon>Porphyromonas</taxon>
    </lineage>
</organism>
<protein>
    <submittedName>
        <fullName evidence="7">Membrane protein</fullName>
    </submittedName>
</protein>
<dbReference type="AlphaFoldDB" id="A0A0A2GAP8"/>
<name>A0A0A2GAP8_9PORP</name>
<dbReference type="OrthoDB" id="9773730at2"/>
<dbReference type="Pfam" id="PF01594">
    <property type="entry name" value="AI-2E_transport"/>
    <property type="match status" value="1"/>
</dbReference>
<dbReference type="STRING" id="28115.HQ47_07545"/>
<keyword evidence="8" id="KW-1185">Reference proteome</keyword>
<feature type="transmembrane region" description="Helical" evidence="6">
    <location>
        <begin position="16"/>
        <end position="49"/>
    </location>
</feature>
<proteinExistence type="inferred from homology"/>
<dbReference type="EMBL" id="JRFA01000023">
    <property type="protein sequence ID" value="KGN73320.1"/>
    <property type="molecule type" value="Genomic_DNA"/>
</dbReference>
<gene>
    <name evidence="7" type="ORF">HQ47_07545</name>
</gene>
<evidence type="ECO:0000256" key="4">
    <source>
        <dbReference type="ARBA" id="ARBA00022989"/>
    </source>
</evidence>
<evidence type="ECO:0000256" key="5">
    <source>
        <dbReference type="ARBA" id="ARBA00023136"/>
    </source>
</evidence>
<accession>A0A0A2GAP8</accession>
<keyword evidence="5 6" id="KW-0472">Membrane</keyword>
<sequence length="384" mass="43518">MQDAINERNDFRTPKFYWACLVILIIFLGIVFLYEGWAYISGLMGAVTLFAMERRQMRALTVKYKWKRSWAASVLVLEALLFFLIPLTGIIMMMIDVFTGLTIDFDAIIMEINQISELIEEKIGFDLLTIENLGFLPKMGSAIVQFLLANTYSIVMNGVIILFILFYMLYNYESFQQAIKELLPFNKENRQILLEESDQIIRANAIGIPLLAIIQGAFAYAGYLIFDIDNALFYSILTAFSTIIPVLGTMIIWVPLAIALALKSEWAMALGLFTYGILIIGGVDNIARFLMQKKLADIHPLITIFGVIIGMGMFGFWGVIFGPLLLSLLVLFINMYRYEYIPGSKASPRITTKRKNGNIGGIRIPHQAQEILNKTIKKNKHKIS</sequence>